<comment type="caution">
    <text evidence="2">The sequence shown here is derived from an EMBL/GenBank/DDBJ whole genome shotgun (WGS) entry which is preliminary data.</text>
</comment>
<feature type="compositionally biased region" description="Basic and acidic residues" evidence="1">
    <location>
        <begin position="54"/>
        <end position="77"/>
    </location>
</feature>
<evidence type="ECO:0000313" key="3">
    <source>
        <dbReference type="Proteomes" id="UP000838756"/>
    </source>
</evidence>
<organism evidence="2 3">
    <name type="scientific">Pararge aegeria aegeria</name>
    <dbReference type="NCBI Taxonomy" id="348720"/>
    <lineage>
        <taxon>Eukaryota</taxon>
        <taxon>Metazoa</taxon>
        <taxon>Ecdysozoa</taxon>
        <taxon>Arthropoda</taxon>
        <taxon>Hexapoda</taxon>
        <taxon>Insecta</taxon>
        <taxon>Pterygota</taxon>
        <taxon>Neoptera</taxon>
        <taxon>Endopterygota</taxon>
        <taxon>Lepidoptera</taxon>
        <taxon>Glossata</taxon>
        <taxon>Ditrysia</taxon>
        <taxon>Papilionoidea</taxon>
        <taxon>Nymphalidae</taxon>
        <taxon>Satyrinae</taxon>
        <taxon>Satyrini</taxon>
        <taxon>Parargina</taxon>
        <taxon>Pararge</taxon>
    </lineage>
</organism>
<evidence type="ECO:0000256" key="1">
    <source>
        <dbReference type="SAM" id="MobiDB-lite"/>
    </source>
</evidence>
<feature type="region of interest" description="Disordered" evidence="1">
    <location>
        <begin position="54"/>
        <end position="84"/>
    </location>
</feature>
<keyword evidence="3" id="KW-1185">Reference proteome</keyword>
<evidence type="ECO:0000313" key="2">
    <source>
        <dbReference type="EMBL" id="CAH2217467.1"/>
    </source>
</evidence>
<dbReference type="Proteomes" id="UP000838756">
    <property type="component" value="Unassembled WGS sequence"/>
</dbReference>
<proteinExistence type="predicted"/>
<sequence length="84" mass="9717">MIYGSEKLSLTMGLMKKLRVTQRAMERVVAAMQAEDEAWIAMITFCEIIMAKKEAAERDRERADPSRRRPRRADGNHRPIPSDQ</sequence>
<dbReference type="EMBL" id="CAKXAJ010018126">
    <property type="protein sequence ID" value="CAH2217467.1"/>
    <property type="molecule type" value="Genomic_DNA"/>
</dbReference>
<reference evidence="2" key="1">
    <citation type="submission" date="2022-03" db="EMBL/GenBank/DDBJ databases">
        <authorList>
            <person name="Lindestad O."/>
        </authorList>
    </citation>
    <scope>NUCLEOTIDE SEQUENCE</scope>
</reference>
<protein>
    <submittedName>
        <fullName evidence="2">Jg22923 protein</fullName>
    </submittedName>
</protein>
<dbReference type="AlphaFoldDB" id="A0A8S4QRL8"/>
<name>A0A8S4QRL8_9NEOP</name>
<gene>
    <name evidence="2" type="primary">jg22923</name>
    <name evidence="2" type="ORF">PAEG_LOCUS5357</name>
</gene>
<accession>A0A8S4QRL8</accession>
<dbReference type="OrthoDB" id="7384832at2759"/>